<dbReference type="PANTHER" id="PTHR11496:SF102">
    <property type="entry name" value="ALCOHOL DEHYDROGENASE 4"/>
    <property type="match status" value="1"/>
</dbReference>
<evidence type="ECO:0000259" key="5">
    <source>
        <dbReference type="Pfam" id="PF25137"/>
    </source>
</evidence>
<accession>A0A7X2Z7L9</accession>
<dbReference type="PROSITE" id="PS00060">
    <property type="entry name" value="ADH_IRON_2"/>
    <property type="match status" value="1"/>
</dbReference>
<keyword evidence="7" id="KW-1185">Reference proteome</keyword>
<dbReference type="SUPFAM" id="SSF56796">
    <property type="entry name" value="Dehydroquinate synthase-like"/>
    <property type="match status" value="1"/>
</dbReference>
<dbReference type="GO" id="GO:0046872">
    <property type="term" value="F:metal ion binding"/>
    <property type="evidence" value="ECO:0007669"/>
    <property type="project" value="InterPro"/>
</dbReference>
<name>A0A7X2Z7L9_9BACL</name>
<dbReference type="InterPro" id="IPR039697">
    <property type="entry name" value="Alcohol_dehydrogenase_Fe"/>
</dbReference>
<evidence type="ECO:0000256" key="3">
    <source>
        <dbReference type="ARBA" id="ARBA00023027"/>
    </source>
</evidence>
<evidence type="ECO:0000313" key="6">
    <source>
        <dbReference type="EMBL" id="MUG69786.1"/>
    </source>
</evidence>
<comment type="similarity">
    <text evidence="1">Belongs to the iron-containing alcohol dehydrogenase family.</text>
</comment>
<dbReference type="Pfam" id="PF00465">
    <property type="entry name" value="Fe-ADH"/>
    <property type="match status" value="1"/>
</dbReference>
<dbReference type="GO" id="GO:0004022">
    <property type="term" value="F:alcohol dehydrogenase (NAD+) activity"/>
    <property type="evidence" value="ECO:0007669"/>
    <property type="project" value="TreeGrafter"/>
</dbReference>
<evidence type="ECO:0000256" key="1">
    <source>
        <dbReference type="ARBA" id="ARBA00007358"/>
    </source>
</evidence>
<protein>
    <submittedName>
        <fullName evidence="6">Iron-containing alcohol dehydrogenase</fullName>
    </submittedName>
</protein>
<keyword evidence="3" id="KW-0520">NAD</keyword>
<dbReference type="Gene3D" id="1.20.1090.10">
    <property type="entry name" value="Dehydroquinate synthase-like - alpha domain"/>
    <property type="match status" value="1"/>
</dbReference>
<dbReference type="EMBL" id="WNZX01000002">
    <property type="protein sequence ID" value="MUG69786.1"/>
    <property type="molecule type" value="Genomic_DNA"/>
</dbReference>
<dbReference type="PANTHER" id="PTHR11496">
    <property type="entry name" value="ALCOHOL DEHYDROGENASE"/>
    <property type="match status" value="1"/>
</dbReference>
<evidence type="ECO:0000259" key="4">
    <source>
        <dbReference type="Pfam" id="PF00465"/>
    </source>
</evidence>
<dbReference type="InterPro" id="IPR056798">
    <property type="entry name" value="ADH_Fe_C"/>
</dbReference>
<dbReference type="Gene3D" id="3.40.50.1970">
    <property type="match status" value="1"/>
</dbReference>
<sequence>MFMSSCYRFIPVEKVFHGAGVIENLPAEIDRLGARKAALLTSNSLFASPVIKRLEQLLGSRLEVVLSGTVQHAPSQSIFEIASRLRDRGIDLLISLGGGTVIDSAKAIALVLGEGLDEPQQLQSYSVKFEYPDKIEIPQVKQKLIPHIAVPTTLSAAEFSNIIGITDEHRKVKELYIDDQLTPKVVYMDPELCTDTPDWLWSATGMRALDHAIETVYSKQTHPITTALALQSIRLLSEYLPKCKKDPADLQAKLQCQMAAWMSFFGVSNVMMGLSHGIGHQIGAHANVAHGVTSCIMLPHVMRFSLPFTLEQQALISAAMGGEVSGRSVEEAAAMASQLVVKLVADLQLPLRLRDVQVRKEQFQPIAEDAMRDLVVASSPRPVQGTGEIVALLEAAW</sequence>
<proteinExistence type="inferred from homology"/>
<comment type="caution">
    <text evidence="6">The sequence shown here is derived from an EMBL/GenBank/DDBJ whole genome shotgun (WGS) entry which is preliminary data.</text>
</comment>
<dbReference type="InterPro" id="IPR001670">
    <property type="entry name" value="ADH_Fe/GldA"/>
</dbReference>
<dbReference type="CDD" id="cd14865">
    <property type="entry name" value="Fe-ADH-like"/>
    <property type="match status" value="1"/>
</dbReference>
<gene>
    <name evidence="6" type="ORF">GNP93_03740</name>
</gene>
<dbReference type="Proteomes" id="UP000450917">
    <property type="component" value="Unassembled WGS sequence"/>
</dbReference>
<evidence type="ECO:0000256" key="2">
    <source>
        <dbReference type="ARBA" id="ARBA00023002"/>
    </source>
</evidence>
<keyword evidence="2" id="KW-0560">Oxidoreductase</keyword>
<reference evidence="6 7" key="1">
    <citation type="submission" date="2019-11" db="EMBL/GenBank/DDBJ databases">
        <title>Draft genome sequences of five Paenibacillus species of dairy origin.</title>
        <authorList>
            <person name="Olajide A.M."/>
            <person name="Chen S."/>
            <person name="Lapointe G."/>
        </authorList>
    </citation>
    <scope>NUCLEOTIDE SEQUENCE [LARGE SCALE GENOMIC DNA]</scope>
    <source>
        <strain evidence="6 7">2CS3</strain>
    </source>
</reference>
<organism evidence="6 7">
    <name type="scientific">Paenibacillus validus</name>
    <dbReference type="NCBI Taxonomy" id="44253"/>
    <lineage>
        <taxon>Bacteria</taxon>
        <taxon>Bacillati</taxon>
        <taxon>Bacillota</taxon>
        <taxon>Bacilli</taxon>
        <taxon>Bacillales</taxon>
        <taxon>Paenibacillaceae</taxon>
        <taxon>Paenibacillus</taxon>
    </lineage>
</organism>
<dbReference type="AlphaFoldDB" id="A0A7X2Z7L9"/>
<dbReference type="InterPro" id="IPR018211">
    <property type="entry name" value="ADH_Fe_CS"/>
</dbReference>
<dbReference type="Pfam" id="PF25137">
    <property type="entry name" value="ADH_Fe_C"/>
    <property type="match status" value="1"/>
</dbReference>
<feature type="domain" description="Alcohol dehydrogenase iron-type/glycerol dehydrogenase GldA" evidence="4">
    <location>
        <begin position="14"/>
        <end position="190"/>
    </location>
</feature>
<evidence type="ECO:0000313" key="7">
    <source>
        <dbReference type="Proteomes" id="UP000450917"/>
    </source>
</evidence>
<feature type="domain" description="Fe-containing alcohol dehydrogenase-like C-terminal" evidence="5">
    <location>
        <begin position="203"/>
        <end position="397"/>
    </location>
</feature>